<reference evidence="15" key="1">
    <citation type="submission" date="2025-08" db="UniProtKB">
        <authorList>
            <consortium name="Ensembl"/>
        </authorList>
    </citation>
    <scope>IDENTIFICATION</scope>
</reference>
<evidence type="ECO:0000313" key="16">
    <source>
        <dbReference type="Proteomes" id="UP000694521"/>
    </source>
</evidence>
<dbReference type="GO" id="GO:0005886">
    <property type="term" value="C:plasma membrane"/>
    <property type="evidence" value="ECO:0007669"/>
    <property type="project" value="TreeGrafter"/>
</dbReference>
<dbReference type="AlphaFoldDB" id="A0A8B9EH40"/>
<dbReference type="SUPFAM" id="SSF56112">
    <property type="entry name" value="Protein kinase-like (PK-like)"/>
    <property type="match status" value="1"/>
</dbReference>
<keyword evidence="12" id="KW-0472">Membrane</keyword>
<keyword evidence="10" id="KW-0067">ATP-binding</keyword>
<evidence type="ECO:0000256" key="8">
    <source>
        <dbReference type="ARBA" id="ARBA00022741"/>
    </source>
</evidence>
<dbReference type="PANTHER" id="PTHR23255">
    <property type="entry name" value="TRANSFORMING GROWTH FACTOR-BETA RECEPTOR TYPE I AND II"/>
    <property type="match status" value="1"/>
</dbReference>
<evidence type="ECO:0000256" key="9">
    <source>
        <dbReference type="ARBA" id="ARBA00022777"/>
    </source>
</evidence>
<evidence type="ECO:0000256" key="13">
    <source>
        <dbReference type="ARBA" id="ARBA00023170"/>
    </source>
</evidence>
<dbReference type="PROSITE" id="PS00109">
    <property type="entry name" value="PROTEIN_KINASE_TYR"/>
    <property type="match status" value="1"/>
</dbReference>
<dbReference type="EC" id="2.7.11.30" evidence="3"/>
<dbReference type="Gene3D" id="1.10.510.10">
    <property type="entry name" value="Transferase(Phosphotransferase) domain 1"/>
    <property type="match status" value="1"/>
</dbReference>
<evidence type="ECO:0000313" key="15">
    <source>
        <dbReference type="Ensembl" id="ENSACDP00005020589.1"/>
    </source>
</evidence>
<reference evidence="15" key="2">
    <citation type="submission" date="2025-09" db="UniProtKB">
        <authorList>
            <consortium name="Ensembl"/>
        </authorList>
    </citation>
    <scope>IDENTIFICATION</scope>
</reference>
<dbReference type="InterPro" id="IPR011009">
    <property type="entry name" value="Kinase-like_dom_sf"/>
</dbReference>
<organism evidence="15 16">
    <name type="scientific">Anser cygnoides</name>
    <name type="common">Swan goose</name>
    <dbReference type="NCBI Taxonomy" id="8845"/>
    <lineage>
        <taxon>Eukaryota</taxon>
        <taxon>Metazoa</taxon>
        <taxon>Chordata</taxon>
        <taxon>Craniata</taxon>
        <taxon>Vertebrata</taxon>
        <taxon>Euteleostomi</taxon>
        <taxon>Archelosauria</taxon>
        <taxon>Archosauria</taxon>
        <taxon>Dinosauria</taxon>
        <taxon>Saurischia</taxon>
        <taxon>Theropoda</taxon>
        <taxon>Coelurosauria</taxon>
        <taxon>Aves</taxon>
        <taxon>Neognathae</taxon>
        <taxon>Galloanserae</taxon>
        <taxon>Anseriformes</taxon>
        <taxon>Anatidae</taxon>
        <taxon>Anserinae</taxon>
        <taxon>Anser</taxon>
    </lineage>
</organism>
<keyword evidence="16" id="KW-1185">Reference proteome</keyword>
<dbReference type="PROSITE" id="PS50011">
    <property type="entry name" value="PROTEIN_KINASE_DOM"/>
    <property type="match status" value="1"/>
</dbReference>
<keyword evidence="4" id="KW-0723">Serine/threonine-protein kinase</keyword>
<feature type="domain" description="Protein kinase" evidence="14">
    <location>
        <begin position="143"/>
        <end position="364"/>
    </location>
</feature>
<accession>A0A8B9EH40</accession>
<keyword evidence="8" id="KW-0547">Nucleotide-binding</keyword>
<proteinExistence type="inferred from homology"/>
<keyword evidence="7" id="KW-0732">Signal</keyword>
<dbReference type="Ensembl" id="ENSACDT00005024633.1">
    <property type="protein sequence ID" value="ENSACDP00005020589.1"/>
    <property type="gene ID" value="ENSACDG00005014920.1"/>
</dbReference>
<keyword evidence="13" id="KW-0675">Receptor</keyword>
<dbReference type="Proteomes" id="UP000694521">
    <property type="component" value="Unplaced"/>
</dbReference>
<protein>
    <recommendedName>
        <fullName evidence="3">receptor protein serine/threonine kinase</fullName>
        <ecNumber evidence="3">2.7.11.30</ecNumber>
    </recommendedName>
</protein>
<dbReference type="InterPro" id="IPR000333">
    <property type="entry name" value="TGFB_receptor"/>
</dbReference>
<evidence type="ECO:0000259" key="14">
    <source>
        <dbReference type="PROSITE" id="PS50011"/>
    </source>
</evidence>
<evidence type="ECO:0000256" key="4">
    <source>
        <dbReference type="ARBA" id="ARBA00022527"/>
    </source>
</evidence>
<evidence type="ECO:0000256" key="1">
    <source>
        <dbReference type="ARBA" id="ARBA00004479"/>
    </source>
</evidence>
<dbReference type="PANTHER" id="PTHR23255:SF49">
    <property type="entry name" value="ANTI-MUELLERIAN HORMONE TYPE-2 RECEPTOR"/>
    <property type="match status" value="1"/>
</dbReference>
<evidence type="ECO:0000256" key="10">
    <source>
        <dbReference type="ARBA" id="ARBA00022840"/>
    </source>
</evidence>
<evidence type="ECO:0000256" key="11">
    <source>
        <dbReference type="ARBA" id="ARBA00022989"/>
    </source>
</evidence>
<dbReference type="GO" id="GO:0030509">
    <property type="term" value="P:BMP signaling pathway"/>
    <property type="evidence" value="ECO:0007669"/>
    <property type="project" value="TreeGrafter"/>
</dbReference>
<dbReference type="Gene3D" id="3.30.200.20">
    <property type="entry name" value="Phosphorylase Kinase, domain 1"/>
    <property type="match status" value="1"/>
</dbReference>
<dbReference type="InterPro" id="IPR001245">
    <property type="entry name" value="Ser-Thr/Tyr_kinase_cat_dom"/>
</dbReference>
<dbReference type="InterPro" id="IPR000719">
    <property type="entry name" value="Prot_kinase_dom"/>
</dbReference>
<keyword evidence="9" id="KW-0418">Kinase</keyword>
<keyword evidence="11" id="KW-1133">Transmembrane helix</keyword>
<evidence type="ECO:0000256" key="3">
    <source>
        <dbReference type="ARBA" id="ARBA00012401"/>
    </source>
</evidence>
<dbReference type="GO" id="GO:0005024">
    <property type="term" value="F:transforming growth factor beta receptor activity"/>
    <property type="evidence" value="ECO:0007669"/>
    <property type="project" value="TreeGrafter"/>
</dbReference>
<evidence type="ECO:0000256" key="6">
    <source>
        <dbReference type="ARBA" id="ARBA00022692"/>
    </source>
</evidence>
<evidence type="ECO:0000256" key="2">
    <source>
        <dbReference type="ARBA" id="ARBA00009605"/>
    </source>
</evidence>
<comment type="subcellular location">
    <subcellularLocation>
        <location evidence="1">Membrane</location>
        <topology evidence="1">Single-pass type I membrane protein</topology>
    </subcellularLocation>
</comment>
<dbReference type="GO" id="GO:0043235">
    <property type="term" value="C:receptor complex"/>
    <property type="evidence" value="ECO:0007669"/>
    <property type="project" value="TreeGrafter"/>
</dbReference>
<keyword evidence="6" id="KW-0812">Transmembrane</keyword>
<dbReference type="Pfam" id="PF07714">
    <property type="entry name" value="PK_Tyr_Ser-Thr"/>
    <property type="match status" value="1"/>
</dbReference>
<evidence type="ECO:0000256" key="7">
    <source>
        <dbReference type="ARBA" id="ARBA00022729"/>
    </source>
</evidence>
<keyword evidence="5" id="KW-0808">Transferase</keyword>
<dbReference type="InterPro" id="IPR008266">
    <property type="entry name" value="Tyr_kinase_AS"/>
</dbReference>
<comment type="similarity">
    <text evidence="2">Belongs to the protein kinase superfamily. TKL Ser/Thr protein kinase family. TGFB receptor subfamily.</text>
</comment>
<evidence type="ECO:0000256" key="5">
    <source>
        <dbReference type="ARBA" id="ARBA00022679"/>
    </source>
</evidence>
<name>A0A8B9EH40_ANSCY</name>
<evidence type="ECO:0000256" key="12">
    <source>
        <dbReference type="ARBA" id="ARBA00023136"/>
    </source>
</evidence>
<sequence length="364" mass="38105">MGDLWGGGARIHGCVGLGSGHPWVLGDGGSLGSGHAWDWVTPGLRTPMGAWGWGIPGVGVPVPMGAWDWVTPGIRTPMGAGGRGITGVGVPASTGAWGWGALGHRTPMGARGPGSSGTLRAANTSGRPGAGLPGGANRRHPWVLGAQVLQAGRFSAVWRGTLQQRPVAIKAFAAGAAGRFAAERAVHALPLMEHENVARLLGARGAGPRARGGLLVLQLYPAGSLRHFLRQHVGTWAGSVRLALSLARGLAFLHQELWRDGLYKPSVVHRDLSSQNVLVREDGTCAIGDFGLALALPPRAQAGSGGHRRRVRAQAGTQRYLAPEILDESLDLRSWGRALRQADVYALALLLWEILSRCQALSPG</sequence>
<dbReference type="GO" id="GO:0005524">
    <property type="term" value="F:ATP binding"/>
    <property type="evidence" value="ECO:0007669"/>
    <property type="project" value="UniProtKB-KW"/>
</dbReference>